<evidence type="ECO:0000313" key="8">
    <source>
        <dbReference type="Proteomes" id="UP001254608"/>
    </source>
</evidence>
<dbReference type="Pfam" id="PF00440">
    <property type="entry name" value="TetR_N"/>
    <property type="match status" value="1"/>
</dbReference>
<dbReference type="InterPro" id="IPR050109">
    <property type="entry name" value="HTH-type_TetR-like_transc_reg"/>
</dbReference>
<dbReference type="InterPro" id="IPR001647">
    <property type="entry name" value="HTH_TetR"/>
</dbReference>
<evidence type="ECO:0000256" key="4">
    <source>
        <dbReference type="PROSITE-ProRule" id="PRU00335"/>
    </source>
</evidence>
<dbReference type="RefSeq" id="WP_311363212.1">
    <property type="nucleotide sequence ID" value="NZ_JAVRIC010000001.1"/>
</dbReference>
<organism evidence="7 8">
    <name type="scientific">Banduia mediterranea</name>
    <dbReference type="NCBI Taxonomy" id="3075609"/>
    <lineage>
        <taxon>Bacteria</taxon>
        <taxon>Pseudomonadati</taxon>
        <taxon>Pseudomonadota</taxon>
        <taxon>Gammaproteobacteria</taxon>
        <taxon>Nevskiales</taxon>
        <taxon>Algiphilaceae</taxon>
        <taxon>Banduia</taxon>
    </lineage>
</organism>
<keyword evidence="1" id="KW-0805">Transcription regulation</keyword>
<dbReference type="InterPro" id="IPR009057">
    <property type="entry name" value="Homeodomain-like_sf"/>
</dbReference>
<evidence type="ECO:0000256" key="5">
    <source>
        <dbReference type="SAM" id="MobiDB-lite"/>
    </source>
</evidence>
<dbReference type="InterPro" id="IPR011075">
    <property type="entry name" value="TetR_C"/>
</dbReference>
<feature type="domain" description="HTH tetR-type" evidence="6">
    <location>
        <begin position="25"/>
        <end position="85"/>
    </location>
</feature>
<name>A0ABU2WD67_9GAMM</name>
<keyword evidence="3" id="KW-0804">Transcription</keyword>
<evidence type="ECO:0000256" key="1">
    <source>
        <dbReference type="ARBA" id="ARBA00023015"/>
    </source>
</evidence>
<keyword evidence="2 4" id="KW-0238">DNA-binding</keyword>
<evidence type="ECO:0000256" key="2">
    <source>
        <dbReference type="ARBA" id="ARBA00023125"/>
    </source>
</evidence>
<evidence type="ECO:0000256" key="3">
    <source>
        <dbReference type="ARBA" id="ARBA00023163"/>
    </source>
</evidence>
<dbReference type="SUPFAM" id="SSF46689">
    <property type="entry name" value="Homeodomain-like"/>
    <property type="match status" value="1"/>
</dbReference>
<evidence type="ECO:0000259" key="6">
    <source>
        <dbReference type="PROSITE" id="PS50977"/>
    </source>
</evidence>
<feature type="DNA-binding region" description="H-T-H motif" evidence="4">
    <location>
        <begin position="48"/>
        <end position="67"/>
    </location>
</feature>
<comment type="caution">
    <text evidence="7">The sequence shown here is derived from an EMBL/GenBank/DDBJ whole genome shotgun (WGS) entry which is preliminary data.</text>
</comment>
<keyword evidence="8" id="KW-1185">Reference proteome</keyword>
<accession>A0ABU2WD67</accession>
<dbReference type="PANTHER" id="PTHR30055">
    <property type="entry name" value="HTH-TYPE TRANSCRIPTIONAL REGULATOR RUTR"/>
    <property type="match status" value="1"/>
</dbReference>
<sequence>MKAGPHNKKPQGRRPGRPRLRDQAAPITEIILDLALQEFGYHGFEGTNIAGIAERAGVAKPLVHYHFETKEKLWQAAVGHAMEKLAREFRNLNFELKDLDPVAALSVVIRRYTYFCARNYAATNIVIQEVARGTDRAAWLSETYLKPMYLTAEPFLQAAASQGRLREMNPAHFLSMVSGAINGFFAFSGLISEMYEFDALSEESASEHAEIVVDVLLNGLRVKTT</sequence>
<dbReference type="Pfam" id="PF14514">
    <property type="entry name" value="TetR_C_9"/>
    <property type="match status" value="1"/>
</dbReference>
<proteinExistence type="predicted"/>
<dbReference type="InterPro" id="IPR036271">
    <property type="entry name" value="Tet_transcr_reg_TetR-rel_C_sf"/>
</dbReference>
<evidence type="ECO:0000313" key="7">
    <source>
        <dbReference type="EMBL" id="MDT0495818.1"/>
    </source>
</evidence>
<dbReference type="PRINTS" id="PR00455">
    <property type="entry name" value="HTHTETR"/>
</dbReference>
<reference evidence="7 8" key="1">
    <citation type="submission" date="2023-09" db="EMBL/GenBank/DDBJ databases">
        <authorList>
            <person name="Rey-Velasco X."/>
        </authorList>
    </citation>
    <scope>NUCLEOTIDE SEQUENCE [LARGE SCALE GENOMIC DNA]</scope>
    <source>
        <strain evidence="7 8">W345</strain>
    </source>
</reference>
<protein>
    <submittedName>
        <fullName evidence="7">TetR/AcrR family transcriptional regulator</fullName>
    </submittedName>
</protein>
<feature type="region of interest" description="Disordered" evidence="5">
    <location>
        <begin position="1"/>
        <end position="20"/>
    </location>
</feature>
<dbReference type="PROSITE" id="PS50977">
    <property type="entry name" value="HTH_TETR_2"/>
    <property type="match status" value="1"/>
</dbReference>
<dbReference type="EMBL" id="JAVRIC010000001">
    <property type="protein sequence ID" value="MDT0495818.1"/>
    <property type="molecule type" value="Genomic_DNA"/>
</dbReference>
<dbReference type="PANTHER" id="PTHR30055:SF234">
    <property type="entry name" value="HTH-TYPE TRANSCRIPTIONAL REGULATOR BETI"/>
    <property type="match status" value="1"/>
</dbReference>
<dbReference type="SUPFAM" id="SSF48498">
    <property type="entry name" value="Tetracyclin repressor-like, C-terminal domain"/>
    <property type="match status" value="1"/>
</dbReference>
<gene>
    <name evidence="7" type="ORF">RM530_00345</name>
</gene>
<dbReference type="Proteomes" id="UP001254608">
    <property type="component" value="Unassembled WGS sequence"/>
</dbReference>
<dbReference type="Gene3D" id="1.10.357.10">
    <property type="entry name" value="Tetracycline Repressor, domain 2"/>
    <property type="match status" value="1"/>
</dbReference>
<feature type="compositionally biased region" description="Basic residues" evidence="5">
    <location>
        <begin position="1"/>
        <end position="18"/>
    </location>
</feature>